<dbReference type="SUPFAM" id="SSF56047">
    <property type="entry name" value="Ribosomal protein S8"/>
    <property type="match status" value="1"/>
</dbReference>
<dbReference type="Gene3D" id="3.30.1370.30">
    <property type="match status" value="1"/>
</dbReference>
<dbReference type="GO" id="GO:0005840">
    <property type="term" value="C:ribosome"/>
    <property type="evidence" value="ECO:0007669"/>
    <property type="project" value="UniProtKB-KW"/>
</dbReference>
<evidence type="ECO:0000256" key="1">
    <source>
        <dbReference type="ARBA" id="ARBA00006471"/>
    </source>
</evidence>
<organism evidence="6">
    <name type="scientific">hydrothermal vent metagenome</name>
    <dbReference type="NCBI Taxonomy" id="652676"/>
    <lineage>
        <taxon>unclassified sequences</taxon>
        <taxon>metagenomes</taxon>
        <taxon>ecological metagenomes</taxon>
    </lineage>
</organism>
<keyword evidence="2" id="KW-0699">rRNA-binding</keyword>
<sequence>MPVTDPVADFLTRVRNAAKAKKRFVDIPASNMKKGIAEILKESKFIRDYNIIEDNKQNVIRIHLKYVDGKPSITGLKKISTPGLRRYVDKDNIPRVLNGLGIAIISTSQGLVTDKQARKSAIGGEVICHIW</sequence>
<evidence type="ECO:0000256" key="2">
    <source>
        <dbReference type="ARBA" id="ARBA00022730"/>
    </source>
</evidence>
<dbReference type="EMBL" id="UOGD01000256">
    <property type="protein sequence ID" value="VAX23681.1"/>
    <property type="molecule type" value="Genomic_DNA"/>
</dbReference>
<dbReference type="AlphaFoldDB" id="A0A3B1CAJ5"/>
<dbReference type="InterPro" id="IPR035987">
    <property type="entry name" value="Ribosomal_uS8_sf"/>
</dbReference>
<comment type="similarity">
    <text evidence="1">Belongs to the universal ribosomal protein uS8 family.</text>
</comment>
<reference evidence="6" key="1">
    <citation type="submission" date="2018-06" db="EMBL/GenBank/DDBJ databases">
        <authorList>
            <person name="Zhirakovskaya E."/>
        </authorList>
    </citation>
    <scope>NUCLEOTIDE SEQUENCE</scope>
</reference>
<gene>
    <name evidence="6" type="ORF">MNBD_IGNAVI01-2383</name>
</gene>
<dbReference type="Gene3D" id="3.30.1490.10">
    <property type="match status" value="1"/>
</dbReference>
<keyword evidence="5" id="KW-0687">Ribonucleoprotein</keyword>
<dbReference type="FunFam" id="3.30.1490.10:FF:000001">
    <property type="entry name" value="30S ribosomal protein S8"/>
    <property type="match status" value="1"/>
</dbReference>
<keyword evidence="4 6" id="KW-0689">Ribosomal protein</keyword>
<dbReference type="GO" id="GO:0003735">
    <property type="term" value="F:structural constituent of ribosome"/>
    <property type="evidence" value="ECO:0007669"/>
    <property type="project" value="InterPro"/>
</dbReference>
<accession>A0A3B1CAJ5</accession>
<name>A0A3B1CAJ5_9ZZZZ</name>
<dbReference type="NCBIfam" id="NF001109">
    <property type="entry name" value="PRK00136.1"/>
    <property type="match status" value="1"/>
</dbReference>
<dbReference type="GO" id="GO:0006412">
    <property type="term" value="P:translation"/>
    <property type="evidence" value="ECO:0007669"/>
    <property type="project" value="InterPro"/>
</dbReference>
<dbReference type="PANTHER" id="PTHR11758">
    <property type="entry name" value="40S RIBOSOMAL PROTEIN S15A"/>
    <property type="match status" value="1"/>
</dbReference>
<evidence type="ECO:0000256" key="3">
    <source>
        <dbReference type="ARBA" id="ARBA00022884"/>
    </source>
</evidence>
<dbReference type="GO" id="GO:0019843">
    <property type="term" value="F:rRNA binding"/>
    <property type="evidence" value="ECO:0007669"/>
    <property type="project" value="UniProtKB-KW"/>
</dbReference>
<dbReference type="FunFam" id="3.30.1370.30:FF:000002">
    <property type="entry name" value="30S ribosomal protein S8"/>
    <property type="match status" value="1"/>
</dbReference>
<dbReference type="Pfam" id="PF00410">
    <property type="entry name" value="Ribosomal_S8"/>
    <property type="match status" value="1"/>
</dbReference>
<evidence type="ECO:0000256" key="5">
    <source>
        <dbReference type="ARBA" id="ARBA00023274"/>
    </source>
</evidence>
<dbReference type="GO" id="GO:0005737">
    <property type="term" value="C:cytoplasm"/>
    <property type="evidence" value="ECO:0007669"/>
    <property type="project" value="UniProtKB-ARBA"/>
</dbReference>
<dbReference type="InterPro" id="IPR047863">
    <property type="entry name" value="Ribosomal_uS8_CS"/>
</dbReference>
<evidence type="ECO:0000256" key="4">
    <source>
        <dbReference type="ARBA" id="ARBA00022980"/>
    </source>
</evidence>
<dbReference type="PROSITE" id="PS00053">
    <property type="entry name" value="RIBOSOMAL_S8"/>
    <property type="match status" value="1"/>
</dbReference>
<evidence type="ECO:0000313" key="6">
    <source>
        <dbReference type="EMBL" id="VAX23681.1"/>
    </source>
</evidence>
<dbReference type="InterPro" id="IPR000630">
    <property type="entry name" value="Ribosomal_uS8"/>
</dbReference>
<dbReference type="GO" id="GO:1990904">
    <property type="term" value="C:ribonucleoprotein complex"/>
    <property type="evidence" value="ECO:0007669"/>
    <property type="project" value="UniProtKB-KW"/>
</dbReference>
<keyword evidence="3" id="KW-0694">RNA-binding</keyword>
<proteinExistence type="inferred from homology"/>
<dbReference type="HAMAP" id="MF_01302_B">
    <property type="entry name" value="Ribosomal_uS8_B"/>
    <property type="match status" value="1"/>
</dbReference>
<protein>
    <submittedName>
        <fullName evidence="6">SSU ribosomal protein S8p (S15Ae)</fullName>
    </submittedName>
</protein>